<sequence>MRKAFILLPILAMALFASCNKSINRVPTDTGASKTPVKGTHSTGTTYYVDPAGNDSNDGQSTATAWQSISKVNAQTFLPGDQILFKAGGSWSGNIVFLGSGTSDAPIVVDLYGTGNKPIINGGGLVNGSITLLLNNQSFWEINNLEITNTITSGLHYAVTGIKANNSGTAAASHIYVKNCYVHDVNSTGVGNSNYNKGTGGIIFTGLINDVLVQNCHVANCQIEGIRTSSSTQASNVVFDSNLIENVYGDGIVLNGVTGNSKIINNTIRNACTSNLANYAGAWTYNSYQTLIAHNEISGIVGGNIDGQPFDADINTNGDIFEYNYSHDNKRGFMLFMPSATNIIVRYNLSVNDVDPAGTSAKMINYTSNNSTNKIYNNTFFFTGSIPLFFEYTNTSSPFAFNATFNNNIVAGGTVTQFSARPITASTATFQNNCFYPSSITSSNGPAGVVSNNIYANPQFVNATSGASTNFNLLATSPCLNTGLIMTGNGGIDFYGTALPAGAPDIGFYQHTSTGTTSTLNATADSYIRDGSYATTNYGTLAYTVIKSDAVGYARKAYEKFDFSSIPASSVQAATLSLYVNGVNKAPTRTISVYTTQTENWGETSINWNNAPTDTTYVGQIVVTGVGTYALDVKNAINTQLAKSDHIVSFLLQNNGANSSTNDITLNSREATSNQPTLTVTY</sequence>
<evidence type="ECO:0000259" key="6">
    <source>
        <dbReference type="Pfam" id="PF24517"/>
    </source>
</evidence>
<dbReference type="NCBIfam" id="NF033679">
    <property type="entry name" value="DNRLRE_dom"/>
    <property type="match status" value="1"/>
</dbReference>
<feature type="domain" description="Carbohydrate-binding module family 96" evidence="6">
    <location>
        <begin position="517"/>
        <end position="682"/>
    </location>
</feature>
<dbReference type="PROSITE" id="PS51257">
    <property type="entry name" value="PROKAR_LIPOPROTEIN"/>
    <property type="match status" value="1"/>
</dbReference>
<evidence type="ECO:0000259" key="5">
    <source>
        <dbReference type="Pfam" id="PF13229"/>
    </source>
</evidence>
<dbReference type="EMBL" id="JACHCA010000022">
    <property type="protein sequence ID" value="MBB6131311.1"/>
    <property type="molecule type" value="Genomic_DNA"/>
</dbReference>
<dbReference type="Pfam" id="PF13229">
    <property type="entry name" value="Beta_helix"/>
    <property type="match status" value="1"/>
</dbReference>
<dbReference type="InterPro" id="IPR055372">
    <property type="entry name" value="CBM96"/>
</dbReference>
<dbReference type="AlphaFoldDB" id="A0A841JU05"/>
<dbReference type="SUPFAM" id="SSF51126">
    <property type="entry name" value="Pectin lyase-like"/>
    <property type="match status" value="1"/>
</dbReference>
<keyword evidence="2" id="KW-0964">Secreted</keyword>
<dbReference type="InterPro" id="IPR012334">
    <property type="entry name" value="Pectin_lyas_fold"/>
</dbReference>
<proteinExistence type="predicted"/>
<evidence type="ECO:0000256" key="1">
    <source>
        <dbReference type="ARBA" id="ARBA00004613"/>
    </source>
</evidence>
<evidence type="ECO:0000313" key="8">
    <source>
        <dbReference type="Proteomes" id="UP000548326"/>
    </source>
</evidence>
<dbReference type="InterPro" id="IPR006626">
    <property type="entry name" value="PbH1"/>
</dbReference>
<dbReference type="Proteomes" id="UP000548326">
    <property type="component" value="Unassembled WGS sequence"/>
</dbReference>
<dbReference type="InterPro" id="IPR039448">
    <property type="entry name" value="Beta_helix"/>
</dbReference>
<dbReference type="GO" id="GO:0005576">
    <property type="term" value="C:extracellular region"/>
    <property type="evidence" value="ECO:0007669"/>
    <property type="project" value="UniProtKB-SubCell"/>
</dbReference>
<dbReference type="RefSeq" id="WP_183589836.1">
    <property type="nucleotide sequence ID" value="NZ_JACHCA010000022.1"/>
</dbReference>
<feature type="signal peptide" evidence="4">
    <location>
        <begin position="1"/>
        <end position="19"/>
    </location>
</feature>
<comment type="subcellular location">
    <subcellularLocation>
        <location evidence="1">Secreted</location>
    </subcellularLocation>
</comment>
<comment type="caution">
    <text evidence="7">The sequence shown here is derived from an EMBL/GenBank/DDBJ whole genome shotgun (WGS) entry which is preliminary data.</text>
</comment>
<evidence type="ECO:0000313" key="7">
    <source>
        <dbReference type="EMBL" id="MBB6131311.1"/>
    </source>
</evidence>
<evidence type="ECO:0000256" key="3">
    <source>
        <dbReference type="ARBA" id="ARBA00022729"/>
    </source>
</evidence>
<dbReference type="Gene3D" id="2.160.20.10">
    <property type="entry name" value="Single-stranded right-handed beta-helix, Pectin lyase-like"/>
    <property type="match status" value="1"/>
</dbReference>
<dbReference type="Pfam" id="PF24517">
    <property type="entry name" value="CBM96"/>
    <property type="match status" value="1"/>
</dbReference>
<evidence type="ECO:0000256" key="2">
    <source>
        <dbReference type="ARBA" id="ARBA00022525"/>
    </source>
</evidence>
<protein>
    <recommendedName>
        <fullName evidence="9">Right handed beta helix region</fullName>
    </recommendedName>
</protein>
<organism evidence="7 8">
    <name type="scientific">Mucilaginibacter lappiensis</name>
    <dbReference type="NCBI Taxonomy" id="354630"/>
    <lineage>
        <taxon>Bacteria</taxon>
        <taxon>Pseudomonadati</taxon>
        <taxon>Bacteroidota</taxon>
        <taxon>Sphingobacteriia</taxon>
        <taxon>Sphingobacteriales</taxon>
        <taxon>Sphingobacteriaceae</taxon>
        <taxon>Mucilaginibacter</taxon>
    </lineage>
</organism>
<keyword evidence="3 4" id="KW-0732">Signal</keyword>
<feature type="chain" id="PRO_5032369712" description="Right handed beta helix region" evidence="4">
    <location>
        <begin position="20"/>
        <end position="682"/>
    </location>
</feature>
<evidence type="ECO:0008006" key="9">
    <source>
        <dbReference type="Google" id="ProtNLM"/>
    </source>
</evidence>
<reference evidence="7 8" key="1">
    <citation type="submission" date="2020-08" db="EMBL/GenBank/DDBJ databases">
        <title>Genomic Encyclopedia of Type Strains, Phase IV (KMG-V): Genome sequencing to study the core and pangenomes of soil and plant-associated prokaryotes.</title>
        <authorList>
            <person name="Whitman W."/>
        </authorList>
    </citation>
    <scope>NUCLEOTIDE SEQUENCE [LARGE SCALE GENOMIC DNA]</scope>
    <source>
        <strain evidence="7 8">MP601</strain>
    </source>
</reference>
<gene>
    <name evidence="7" type="ORF">HDF22_005462</name>
</gene>
<dbReference type="SMART" id="SM00710">
    <property type="entry name" value="PbH1"/>
    <property type="match status" value="6"/>
</dbReference>
<accession>A0A841JU05</accession>
<name>A0A841JU05_9SPHI</name>
<feature type="domain" description="Right handed beta helix" evidence="5">
    <location>
        <begin position="133"/>
        <end position="296"/>
    </location>
</feature>
<dbReference type="InterPro" id="IPR011050">
    <property type="entry name" value="Pectin_lyase_fold/virulence"/>
</dbReference>
<evidence type="ECO:0000256" key="4">
    <source>
        <dbReference type="SAM" id="SignalP"/>
    </source>
</evidence>